<evidence type="ECO:0000313" key="3">
    <source>
        <dbReference type="EMBL" id="RJL15302.1"/>
    </source>
</evidence>
<keyword evidence="4" id="KW-1185">Reference proteome</keyword>
<gene>
    <name evidence="3" type="ORF">D3P05_10860</name>
</gene>
<keyword evidence="2" id="KW-0812">Transmembrane</keyword>
<sequence length="409" mass="45530">MITIGSIGDILSILRRRALVMGVTVLVGGALSFAYAKSKPHSYAASALMQIETPRTFNEDPRGSNSTRIAASYWLQLVQARLMVRDNILDLIDQFGLYADLPSLRAEEKIGLFHRSIGIETVSGGMPAFGAEQWPGLLRVTATMPSPELAAAVANELAGKVLDLNASTQTERAVETLRFYSEEEQRLMQQIERVENEMAEFRNANLDYLPTVLDNRPDELRAIEGELTTLGGELLEERAKLAELTAKPQLSTVEQRTQERITSQLQVLMAREAQLRNRVDEIRGSGQRTANAQAQMDSYDRRLTLLRDQLSEVAGRRANAETAQRMDEEYRGDQFILLERAVPPEYPVASGRRKLMVMGLAASMMLATMIALALEVLRPILRSASQIERASGLRPVVTLPDLPRQQKPD</sequence>
<feature type="transmembrane region" description="Helical" evidence="2">
    <location>
        <begin position="18"/>
        <end position="36"/>
    </location>
</feature>
<feature type="coiled-coil region" evidence="1">
    <location>
        <begin position="177"/>
        <end position="204"/>
    </location>
</feature>
<comment type="caution">
    <text evidence="3">The sequence shown here is derived from an EMBL/GenBank/DDBJ whole genome shotgun (WGS) entry which is preliminary data.</text>
</comment>
<dbReference type="RefSeq" id="WP_119898183.1">
    <property type="nucleotide sequence ID" value="NZ_QNRC01000004.1"/>
</dbReference>
<keyword evidence="2" id="KW-1133">Transmembrane helix</keyword>
<reference evidence="4" key="1">
    <citation type="submission" date="2018-09" db="EMBL/GenBank/DDBJ databases">
        <title>Paracoccus onubensis nov. sp. a moderate halophilic bacterium isolated from Gruta de las Maravillas (Aracena, Spain).</title>
        <authorList>
            <person name="Jurado V."/>
            <person name="Gutierrez-Patricio S."/>
            <person name="Gonzalez-Pimentel J.L."/>
            <person name="Miller A.Z."/>
            <person name="Laiz L."/>
            <person name="Saiz-Jimenez C."/>
        </authorList>
    </citation>
    <scope>NUCLEOTIDE SEQUENCE [LARGE SCALE GENOMIC DNA]</scope>
    <source>
        <strain evidence="4">DSM 26381</strain>
    </source>
</reference>
<feature type="transmembrane region" description="Helical" evidence="2">
    <location>
        <begin position="355"/>
        <end position="377"/>
    </location>
</feature>
<evidence type="ECO:0000256" key="1">
    <source>
        <dbReference type="SAM" id="Coils"/>
    </source>
</evidence>
<dbReference type="InterPro" id="IPR050445">
    <property type="entry name" value="Bact_polysacc_biosynth/exp"/>
</dbReference>
<keyword evidence="1" id="KW-0175">Coiled coil</keyword>
<evidence type="ECO:0000313" key="4">
    <source>
        <dbReference type="Proteomes" id="UP000283587"/>
    </source>
</evidence>
<dbReference type="PANTHER" id="PTHR32309:SF31">
    <property type="entry name" value="CAPSULAR EXOPOLYSACCHARIDE FAMILY"/>
    <property type="match status" value="1"/>
</dbReference>
<dbReference type="EMBL" id="QZEW01000039">
    <property type="protein sequence ID" value="RJL15302.1"/>
    <property type="molecule type" value="Genomic_DNA"/>
</dbReference>
<protein>
    <recommendedName>
        <fullName evidence="5">Chain-length determining protein</fullName>
    </recommendedName>
</protein>
<organism evidence="3 4">
    <name type="scientific">Paracoccus siganidrum</name>
    <dbReference type="NCBI Taxonomy" id="1276757"/>
    <lineage>
        <taxon>Bacteria</taxon>
        <taxon>Pseudomonadati</taxon>
        <taxon>Pseudomonadota</taxon>
        <taxon>Alphaproteobacteria</taxon>
        <taxon>Rhodobacterales</taxon>
        <taxon>Paracoccaceae</taxon>
        <taxon>Paracoccus</taxon>
    </lineage>
</organism>
<dbReference type="Proteomes" id="UP000283587">
    <property type="component" value="Unassembled WGS sequence"/>
</dbReference>
<name>A0A419A6X5_9RHOB</name>
<evidence type="ECO:0008006" key="5">
    <source>
        <dbReference type="Google" id="ProtNLM"/>
    </source>
</evidence>
<dbReference type="AlphaFoldDB" id="A0A419A6X5"/>
<proteinExistence type="predicted"/>
<dbReference type="OrthoDB" id="7642308at2"/>
<dbReference type="PANTHER" id="PTHR32309">
    <property type="entry name" value="TYROSINE-PROTEIN KINASE"/>
    <property type="match status" value="1"/>
</dbReference>
<accession>A0A419A6X5</accession>
<evidence type="ECO:0000256" key="2">
    <source>
        <dbReference type="SAM" id="Phobius"/>
    </source>
</evidence>
<keyword evidence="2" id="KW-0472">Membrane</keyword>